<feature type="domain" description="Glycine transporter" evidence="8">
    <location>
        <begin position="91"/>
        <end position="163"/>
    </location>
</feature>
<feature type="transmembrane region" description="Helical" evidence="7">
    <location>
        <begin position="114"/>
        <end position="136"/>
    </location>
</feature>
<evidence type="ECO:0000256" key="4">
    <source>
        <dbReference type="ARBA" id="ARBA00022692"/>
    </source>
</evidence>
<dbReference type="EMBL" id="CCXS01000001">
    <property type="protein sequence ID" value="CEG22720.1"/>
    <property type="molecule type" value="Genomic_DNA"/>
</dbReference>
<comment type="similarity">
    <text evidence="2">Belongs to the UPF0126 family.</text>
</comment>
<comment type="subcellular location">
    <subcellularLocation>
        <location evidence="1">Cell membrane</location>
        <topology evidence="1">Multi-pass membrane protein</topology>
    </subcellularLocation>
</comment>
<keyword evidence="4 7" id="KW-0812">Transmembrane</keyword>
<dbReference type="RefSeq" id="WP_052651536.1">
    <property type="nucleotide sequence ID" value="NZ_CCXS01000001.1"/>
</dbReference>
<dbReference type="Proteomes" id="UP000043699">
    <property type="component" value="Unassembled WGS sequence"/>
</dbReference>
<dbReference type="AlphaFoldDB" id="A0A098ELQ9"/>
<feature type="domain" description="Glycine transporter" evidence="8">
    <location>
        <begin position="5"/>
        <end position="76"/>
    </location>
</feature>
<sequence length="204" mass="22174">MFWTILIIIGVTAYAASGALVAIEAEFSFVGVFVLGLTTAFGGGTIRNLLIGAPVSALWESQTIAIVFATLAIIVLLPLKWTQHWKRWGLLFDSIGLATFALQGALTVKLVNGHLGLMLLAAMFTGLGGGMIRDLLAGKKPLALKEEIHAVLAMFCGVYVWLGWTSPLLLTLAVFIVVGIRMLAVNYGLRFMFFRFGRKEQIEN</sequence>
<proteinExistence type="inferred from homology"/>
<dbReference type="GO" id="GO:0005886">
    <property type="term" value="C:plasma membrane"/>
    <property type="evidence" value="ECO:0007669"/>
    <property type="project" value="UniProtKB-SubCell"/>
</dbReference>
<feature type="transmembrane region" description="Helical" evidence="7">
    <location>
        <begin position="30"/>
        <end position="51"/>
    </location>
</feature>
<evidence type="ECO:0000256" key="6">
    <source>
        <dbReference type="ARBA" id="ARBA00023136"/>
    </source>
</evidence>
<evidence type="ECO:0000313" key="10">
    <source>
        <dbReference type="Proteomes" id="UP000043699"/>
    </source>
</evidence>
<keyword evidence="5 7" id="KW-1133">Transmembrane helix</keyword>
<evidence type="ECO:0000259" key="8">
    <source>
        <dbReference type="Pfam" id="PF03458"/>
    </source>
</evidence>
<feature type="transmembrane region" description="Helical" evidence="7">
    <location>
        <begin position="6"/>
        <end position="23"/>
    </location>
</feature>
<feature type="transmembrane region" description="Helical" evidence="7">
    <location>
        <begin position="170"/>
        <end position="189"/>
    </location>
</feature>
<evidence type="ECO:0000256" key="3">
    <source>
        <dbReference type="ARBA" id="ARBA00022475"/>
    </source>
</evidence>
<keyword evidence="10" id="KW-1185">Reference proteome</keyword>
<evidence type="ECO:0000313" key="9">
    <source>
        <dbReference type="EMBL" id="CEG22720.1"/>
    </source>
</evidence>
<accession>A0A098ELQ9</accession>
<dbReference type="PANTHER" id="PTHR30506:SF3">
    <property type="entry name" value="UPF0126 INNER MEMBRANE PROTEIN YADS-RELATED"/>
    <property type="match status" value="1"/>
</dbReference>
<evidence type="ECO:0000256" key="7">
    <source>
        <dbReference type="SAM" id="Phobius"/>
    </source>
</evidence>
<organism evidence="9 10">
    <name type="scientific">Planococcus massiliensis</name>
    <dbReference type="NCBI Taxonomy" id="1499687"/>
    <lineage>
        <taxon>Bacteria</taxon>
        <taxon>Bacillati</taxon>
        <taxon>Bacillota</taxon>
        <taxon>Bacilli</taxon>
        <taxon>Bacillales</taxon>
        <taxon>Caryophanaceae</taxon>
        <taxon>Planococcus</taxon>
    </lineage>
</organism>
<keyword evidence="6 7" id="KW-0472">Membrane</keyword>
<keyword evidence="3" id="KW-1003">Cell membrane</keyword>
<dbReference type="STRING" id="1499687.BN1080_01655"/>
<evidence type="ECO:0000256" key="1">
    <source>
        <dbReference type="ARBA" id="ARBA00004651"/>
    </source>
</evidence>
<dbReference type="InterPro" id="IPR005115">
    <property type="entry name" value="Gly_transporter"/>
</dbReference>
<gene>
    <name evidence="9" type="ORF">BN1080_01655</name>
</gene>
<feature type="transmembrane region" description="Helical" evidence="7">
    <location>
        <begin position="63"/>
        <end position="81"/>
    </location>
</feature>
<dbReference type="PANTHER" id="PTHR30506">
    <property type="entry name" value="INNER MEMBRANE PROTEIN"/>
    <property type="match status" value="1"/>
</dbReference>
<dbReference type="OrthoDB" id="9791874at2"/>
<dbReference type="Pfam" id="PF03458">
    <property type="entry name" value="Gly_transporter"/>
    <property type="match status" value="2"/>
</dbReference>
<evidence type="ECO:0000256" key="2">
    <source>
        <dbReference type="ARBA" id="ARBA00008193"/>
    </source>
</evidence>
<evidence type="ECO:0000256" key="5">
    <source>
        <dbReference type="ARBA" id="ARBA00022989"/>
    </source>
</evidence>
<name>A0A098ELQ9_9BACL</name>
<protein>
    <recommendedName>
        <fullName evidence="8">Glycine transporter domain-containing protein</fullName>
    </recommendedName>
</protein>
<reference evidence="9 10" key="1">
    <citation type="submission" date="2014-09" db="EMBL/GenBank/DDBJ databases">
        <authorList>
            <person name="Urmite Genomes Urmite Genomes"/>
        </authorList>
    </citation>
    <scope>NUCLEOTIDE SEQUENCE [LARGE SCALE GENOMIC DNA]</scope>
    <source>
        <strain evidence="9 10">ES2</strain>
    </source>
</reference>